<keyword evidence="1" id="KW-0812">Transmembrane</keyword>
<proteinExistence type="predicted"/>
<reference evidence="2 3" key="1">
    <citation type="submission" date="2016-10" db="EMBL/GenBank/DDBJ databases">
        <authorList>
            <person name="de Groot N.N."/>
        </authorList>
    </citation>
    <scope>NUCLEOTIDE SEQUENCE [LARGE SCALE GENOMIC DNA]</scope>
    <source>
        <strain evidence="2 3">CGMCC 4.3519</strain>
    </source>
</reference>
<organism evidence="2 3">
    <name type="scientific">Streptomyces radiopugnans</name>
    <dbReference type="NCBI Taxonomy" id="403935"/>
    <lineage>
        <taxon>Bacteria</taxon>
        <taxon>Bacillati</taxon>
        <taxon>Actinomycetota</taxon>
        <taxon>Actinomycetes</taxon>
        <taxon>Kitasatosporales</taxon>
        <taxon>Streptomycetaceae</taxon>
        <taxon>Streptomyces</taxon>
    </lineage>
</organism>
<accession>A0A1H8ZDR4</accession>
<gene>
    <name evidence="2" type="ORF">SAMN05216481_101475</name>
</gene>
<dbReference type="EMBL" id="FOET01000001">
    <property type="protein sequence ID" value="SEP62511.1"/>
    <property type="molecule type" value="Genomic_DNA"/>
</dbReference>
<evidence type="ECO:0000313" key="3">
    <source>
        <dbReference type="Proteomes" id="UP000199055"/>
    </source>
</evidence>
<feature type="transmembrane region" description="Helical" evidence="1">
    <location>
        <begin position="54"/>
        <end position="72"/>
    </location>
</feature>
<keyword evidence="3" id="KW-1185">Reference proteome</keyword>
<keyword evidence="1" id="KW-1133">Transmembrane helix</keyword>
<evidence type="ECO:0000256" key="1">
    <source>
        <dbReference type="SAM" id="Phobius"/>
    </source>
</evidence>
<dbReference type="Proteomes" id="UP000199055">
    <property type="component" value="Unassembled WGS sequence"/>
</dbReference>
<feature type="transmembrane region" description="Helical" evidence="1">
    <location>
        <begin position="21"/>
        <end position="48"/>
    </location>
</feature>
<dbReference type="RefSeq" id="WP_143071725.1">
    <property type="nucleotide sequence ID" value="NZ_FOET01000001.1"/>
</dbReference>
<evidence type="ECO:0000313" key="2">
    <source>
        <dbReference type="EMBL" id="SEP62511.1"/>
    </source>
</evidence>
<dbReference type="STRING" id="403935.SAMN05216481_101475"/>
<name>A0A1H8ZDR4_9ACTN</name>
<dbReference type="AlphaFoldDB" id="A0A1H8ZDR4"/>
<sequence length="109" mass="11060">MAGGRVARAARKTGEHVAESVAEMLLEAALAVVACLILAAGVAVFLAGWRISPFVAGGSLGGFLLLVGYGAREAFRSGKPARRGRLATVAVAAFALVVLVLYGASCECL</sequence>
<feature type="transmembrane region" description="Helical" evidence="1">
    <location>
        <begin position="84"/>
        <end position="104"/>
    </location>
</feature>
<evidence type="ECO:0008006" key="4">
    <source>
        <dbReference type="Google" id="ProtNLM"/>
    </source>
</evidence>
<protein>
    <recommendedName>
        <fullName evidence="4">Lysine transporter LysE</fullName>
    </recommendedName>
</protein>
<keyword evidence="1" id="KW-0472">Membrane</keyword>